<comment type="caution">
    <text evidence="5">The sequence shown here is derived from an EMBL/GenBank/DDBJ whole genome shotgun (WGS) entry which is preliminary data.</text>
</comment>
<feature type="transmembrane region" description="Helical" evidence="2">
    <location>
        <begin position="439"/>
        <end position="462"/>
    </location>
</feature>
<feature type="transmembrane region" description="Helical" evidence="2">
    <location>
        <begin position="516"/>
        <end position="538"/>
    </location>
</feature>
<gene>
    <name evidence="5" type="ORF">M0813_10822</name>
</gene>
<dbReference type="Gene3D" id="3.60.21.10">
    <property type="match status" value="1"/>
</dbReference>
<dbReference type="EMBL" id="JAOAOG010000342">
    <property type="protein sequence ID" value="KAJ6226604.1"/>
    <property type="molecule type" value="Genomic_DNA"/>
</dbReference>
<dbReference type="PANTHER" id="PTHR14795:SF0">
    <property type="entry name" value="TRANSMEMBRANE PROTEIN 62"/>
    <property type="match status" value="1"/>
</dbReference>
<dbReference type="SUPFAM" id="SSF56300">
    <property type="entry name" value="Metallo-dependent phosphatases"/>
    <property type="match status" value="1"/>
</dbReference>
<sequence length="753" mass="86255">MPIKLDLDELDLGDVIAEDEIPNNTTDNLWWFFHISDIHVSSIDAEHQKTLEKFILNYGKRLQPRLILATGDLTNGSPRGREFGKITMKEEFDIYKSTLEQCDVYDPNFWYDVRGNHDGLGVMALNSENNYYYTTTPQEERLEFQDSNPVYSFDVEAGNSNYNFVMMDTTRYPKPVSPFGYFTQFTTEFLDQFEKKIANSKKYDHTILYGHHPLCFIAQNLRTSKSKKTFKELIEESRVLAYLNGHLHVEGMHSDLFDPKKGLFEFEVVDLAYDDGFRIFAFDNNLFTLEDKTMKATEKEPIIVITNPKKAKILSNKEPLKKIQQSTHIRALIFLNHTITDADGDDYDPYQGIKKVTCEINGKLTDSPMTRVSNDHPLFVTPWNPSDYTSQDLNSIEIIVEMDDGNTYIEAQTFSVNGQREKIGNSATQVRQRGNILEILMILLSYFVAFYFVGCLVVPKILKYWLVRKQKYSKFDKKFNQVLADSNNGKLSLWHSIIYNIPYALWKFGKLSKPTYSILMASLTLTLITPISIGKLFTNEYGSNFIWGTVSSVPTIPFMMNVMIIELFLILSILPAIYVFAIPSTEAGIGKKTSPLRILKSPYLYWFGIGTIFHLYNSIPYITDVLGIVPILLSPAYLWNTIFLFICVIVFIKKDYNKVISEKRPSIKDDYSSNKKNLIEKNTDLQLSDTNFSHDDDDDDDDDDDLHKNNTHITKIDLEYNSDSNFHSDSSFNSSSRSSSSSSSASNSVSGSD</sequence>
<feature type="transmembrane region" description="Helical" evidence="2">
    <location>
        <begin position="603"/>
        <end position="622"/>
    </location>
</feature>
<reference evidence="5" key="1">
    <citation type="submission" date="2022-08" db="EMBL/GenBank/DDBJ databases">
        <title>Novel sulfate-reducing endosymbionts in the free-living metamonad Anaeramoeba.</title>
        <authorList>
            <person name="Jerlstrom-Hultqvist J."/>
            <person name="Cepicka I."/>
            <person name="Gallot-Lavallee L."/>
            <person name="Salas-Leiva D."/>
            <person name="Curtis B.A."/>
            <person name="Zahonova K."/>
            <person name="Pipaliya S."/>
            <person name="Dacks J."/>
            <person name="Roger A.J."/>
        </authorList>
    </citation>
    <scope>NUCLEOTIDE SEQUENCE</scope>
    <source>
        <strain evidence="5">Schooner1</strain>
    </source>
</reference>
<feature type="transmembrane region" description="Helical" evidence="2">
    <location>
        <begin position="558"/>
        <end position="582"/>
    </location>
</feature>
<proteinExistence type="predicted"/>
<dbReference type="Pfam" id="PF24384">
    <property type="entry name" value="Ig_TMM62"/>
    <property type="match status" value="1"/>
</dbReference>
<feature type="domain" description="Calcineurin-like phosphoesterase" evidence="3">
    <location>
        <begin position="32"/>
        <end position="249"/>
    </location>
</feature>
<evidence type="ECO:0000259" key="4">
    <source>
        <dbReference type="Pfam" id="PF24384"/>
    </source>
</evidence>
<keyword evidence="2 5" id="KW-0812">Transmembrane</keyword>
<name>A0ABQ8X5V2_9EUKA</name>
<evidence type="ECO:0000256" key="2">
    <source>
        <dbReference type="SAM" id="Phobius"/>
    </source>
</evidence>
<feature type="region of interest" description="Disordered" evidence="1">
    <location>
        <begin position="721"/>
        <end position="753"/>
    </location>
</feature>
<dbReference type="Proteomes" id="UP001150062">
    <property type="component" value="Unassembled WGS sequence"/>
</dbReference>
<keyword evidence="2" id="KW-1133">Transmembrane helix</keyword>
<accession>A0ABQ8X5V2</accession>
<dbReference type="InterPro" id="IPR056229">
    <property type="entry name" value="Ig_TMM62"/>
</dbReference>
<keyword evidence="2" id="KW-0472">Membrane</keyword>
<dbReference type="InterPro" id="IPR029052">
    <property type="entry name" value="Metallo-depent_PP-like"/>
</dbReference>
<feature type="compositionally biased region" description="Acidic residues" evidence="1">
    <location>
        <begin position="695"/>
        <end position="704"/>
    </location>
</feature>
<dbReference type="InterPro" id="IPR004843">
    <property type="entry name" value="Calcineurin-like_PHP"/>
</dbReference>
<feature type="transmembrane region" description="Helical" evidence="2">
    <location>
        <begin position="628"/>
        <end position="652"/>
    </location>
</feature>
<evidence type="ECO:0000259" key="3">
    <source>
        <dbReference type="Pfam" id="PF00149"/>
    </source>
</evidence>
<evidence type="ECO:0000313" key="6">
    <source>
        <dbReference type="Proteomes" id="UP001150062"/>
    </source>
</evidence>
<keyword evidence="6" id="KW-1185">Reference proteome</keyword>
<evidence type="ECO:0000313" key="5">
    <source>
        <dbReference type="EMBL" id="KAJ6226604.1"/>
    </source>
</evidence>
<dbReference type="PANTHER" id="PTHR14795">
    <property type="entry name" value="HELICASE RELATED"/>
    <property type="match status" value="1"/>
</dbReference>
<organism evidence="5 6">
    <name type="scientific">Anaeramoeba flamelloides</name>
    <dbReference type="NCBI Taxonomy" id="1746091"/>
    <lineage>
        <taxon>Eukaryota</taxon>
        <taxon>Metamonada</taxon>
        <taxon>Anaeramoebidae</taxon>
        <taxon>Anaeramoeba</taxon>
    </lineage>
</organism>
<dbReference type="Pfam" id="PF00149">
    <property type="entry name" value="Metallophos"/>
    <property type="match status" value="1"/>
</dbReference>
<feature type="domain" description="TMEM62 Ig-like" evidence="4">
    <location>
        <begin position="298"/>
        <end position="419"/>
    </location>
</feature>
<evidence type="ECO:0000256" key="1">
    <source>
        <dbReference type="SAM" id="MobiDB-lite"/>
    </source>
</evidence>
<protein>
    <submittedName>
        <fullName evidence="5">Transmembrane protein</fullName>
    </submittedName>
</protein>
<feature type="region of interest" description="Disordered" evidence="1">
    <location>
        <begin position="689"/>
        <end position="708"/>
    </location>
</feature>